<accession>A0A0A9H7H9</accession>
<organism evidence="1">
    <name type="scientific">Arundo donax</name>
    <name type="common">Giant reed</name>
    <name type="synonym">Donax arundinaceus</name>
    <dbReference type="NCBI Taxonomy" id="35708"/>
    <lineage>
        <taxon>Eukaryota</taxon>
        <taxon>Viridiplantae</taxon>
        <taxon>Streptophyta</taxon>
        <taxon>Embryophyta</taxon>
        <taxon>Tracheophyta</taxon>
        <taxon>Spermatophyta</taxon>
        <taxon>Magnoliopsida</taxon>
        <taxon>Liliopsida</taxon>
        <taxon>Poales</taxon>
        <taxon>Poaceae</taxon>
        <taxon>PACMAD clade</taxon>
        <taxon>Arundinoideae</taxon>
        <taxon>Arundineae</taxon>
        <taxon>Arundo</taxon>
    </lineage>
</organism>
<proteinExistence type="predicted"/>
<reference evidence="1" key="1">
    <citation type="submission" date="2014-09" db="EMBL/GenBank/DDBJ databases">
        <authorList>
            <person name="Magalhaes I.L.F."/>
            <person name="Oliveira U."/>
            <person name="Santos F.R."/>
            <person name="Vidigal T.H.D.A."/>
            <person name="Brescovit A.D."/>
            <person name="Santos A.J."/>
        </authorList>
    </citation>
    <scope>NUCLEOTIDE SEQUENCE</scope>
    <source>
        <tissue evidence="1">Shoot tissue taken approximately 20 cm above the soil surface</tissue>
    </source>
</reference>
<protein>
    <submittedName>
        <fullName evidence="1">Uncharacterized protein</fullName>
    </submittedName>
</protein>
<name>A0A0A9H7H9_ARUDO</name>
<sequence length="22" mass="2602">MHELDPLNWKILDLVSKMNMSS</sequence>
<reference evidence="1" key="2">
    <citation type="journal article" date="2015" name="Data Brief">
        <title>Shoot transcriptome of the giant reed, Arundo donax.</title>
        <authorList>
            <person name="Barrero R.A."/>
            <person name="Guerrero F.D."/>
            <person name="Moolhuijzen P."/>
            <person name="Goolsby J.A."/>
            <person name="Tidwell J."/>
            <person name="Bellgard S.E."/>
            <person name="Bellgard M.I."/>
        </authorList>
    </citation>
    <scope>NUCLEOTIDE SEQUENCE</scope>
    <source>
        <tissue evidence="1">Shoot tissue taken approximately 20 cm above the soil surface</tissue>
    </source>
</reference>
<evidence type="ECO:0000313" key="1">
    <source>
        <dbReference type="EMBL" id="JAE33115.1"/>
    </source>
</evidence>
<dbReference type="EMBL" id="GBRH01164781">
    <property type="protein sequence ID" value="JAE33115.1"/>
    <property type="molecule type" value="Transcribed_RNA"/>
</dbReference>
<dbReference type="AlphaFoldDB" id="A0A0A9H7H9"/>